<dbReference type="InterPro" id="IPR012341">
    <property type="entry name" value="6hp_glycosidase-like_sf"/>
</dbReference>
<dbReference type="SUPFAM" id="SSF48208">
    <property type="entry name" value="Six-hairpin glycosidases"/>
    <property type="match status" value="1"/>
</dbReference>
<dbReference type="OrthoDB" id="3902805at2"/>
<evidence type="ECO:0000256" key="6">
    <source>
        <dbReference type="ARBA" id="ARBA00023277"/>
    </source>
</evidence>
<dbReference type="RefSeq" id="WP_093173115.1">
    <property type="nucleotide sequence ID" value="NZ_FNCN01000025.1"/>
</dbReference>
<comment type="pathway">
    <text evidence="11">Glycan degradation; trehalose degradation; D-glucose from alpha,alpha-trehalose: step 1/1.</text>
</comment>
<evidence type="ECO:0000256" key="1">
    <source>
        <dbReference type="ARBA" id="ARBA00001576"/>
    </source>
</evidence>
<dbReference type="InterPro" id="IPR045582">
    <property type="entry name" value="Trehalase-like_N"/>
</dbReference>
<evidence type="ECO:0000256" key="3">
    <source>
        <dbReference type="ARBA" id="ARBA00012757"/>
    </source>
</evidence>
<dbReference type="InterPro" id="IPR008928">
    <property type="entry name" value="6-hairpin_glycosidase_sf"/>
</dbReference>
<name>A0A1G8G190_9ACTN</name>
<sequence>MRIEDYALIGDMQSAALVGRDGSIDWLCLPRFDSPACFASLLGSERNGHWWIGPSGRPMANRRRYREDTLILESEWDTPGGTVRVIDFMPPRHANPDVVRIVEGVSGSVEMSTQIRIRFDYGRVVPWVRRSDGDLQAIGGPDAAWLNSPVPLTGGDYAHQGTFRVSAGQRLAFVFTWHPSHEPRPEEIDPEFQLRETEAGWTEWVDGCAHKGRWREAVVRSLITLKGLTYAPTGGIVAAPTTSLPEDIGGVRNWDYRYCWLRDATMTLDALLGAGYLDEARDWREWLLRAVAGRAQDLQIMYGVAGERRLPEMELDWLRGYENSRPVRIGNGAVNQLQLDVYGEVANCLYRARASGLGHDRRAWAIQRELVGYLESQWDQPDEGIWEVRGPRRHFTHSKVMCWVALDRVVRQAEIFGKQAPLARWRALRDQIHAEICSKGFDSDTGTFTQSYGSRELDASLLLIPAVGFLPATDPRVVNTVRAIESELMVDGFVLRYPVAADNPVDGLPGREGAFLACSFWLADAKAMIGCKDEAIEMFERLLALRNDVGLLAEEYDPATGRMMGNFPQAFSHVPLIHTARTLS</sequence>
<keyword evidence="15" id="KW-1185">Reference proteome</keyword>
<accession>A0A1G8G190</accession>
<evidence type="ECO:0000256" key="11">
    <source>
        <dbReference type="ARBA" id="ARBA00060615"/>
    </source>
</evidence>
<dbReference type="PANTHER" id="PTHR31616:SF0">
    <property type="entry name" value="GLUCAN 1,4-ALPHA-GLUCOSIDASE"/>
    <property type="match status" value="1"/>
</dbReference>
<dbReference type="EMBL" id="FNCN01000025">
    <property type="protein sequence ID" value="SDH88060.1"/>
    <property type="molecule type" value="Genomic_DNA"/>
</dbReference>
<keyword evidence="7" id="KW-0326">Glycosidase</keyword>
<dbReference type="STRING" id="504805.SAMN05421505_12537"/>
<proteinExistence type="inferred from homology"/>
<evidence type="ECO:0000259" key="12">
    <source>
        <dbReference type="Pfam" id="PF00723"/>
    </source>
</evidence>
<dbReference type="FunFam" id="1.50.10.10:FF:000005">
    <property type="entry name" value="Glycosyl hydrolase, glucoamylase"/>
    <property type="match status" value="1"/>
</dbReference>
<evidence type="ECO:0000256" key="9">
    <source>
        <dbReference type="ARBA" id="ARBA00031637"/>
    </source>
</evidence>
<reference evidence="14 15" key="1">
    <citation type="submission" date="2016-10" db="EMBL/GenBank/DDBJ databases">
        <authorList>
            <person name="de Groot N.N."/>
        </authorList>
    </citation>
    <scope>NUCLEOTIDE SEQUENCE [LARGE SCALE GENOMIC DNA]</scope>
    <source>
        <strain evidence="14 15">CPCC 201354</strain>
    </source>
</reference>
<dbReference type="PANTHER" id="PTHR31616">
    <property type="entry name" value="TREHALASE"/>
    <property type="match status" value="1"/>
</dbReference>
<comment type="catalytic activity">
    <reaction evidence="1">
        <text>alpha,alpha-trehalose + H2O = alpha-D-glucose + beta-D-glucose</text>
        <dbReference type="Rhea" id="RHEA:32675"/>
        <dbReference type="ChEBI" id="CHEBI:15377"/>
        <dbReference type="ChEBI" id="CHEBI:15903"/>
        <dbReference type="ChEBI" id="CHEBI:16551"/>
        <dbReference type="ChEBI" id="CHEBI:17925"/>
        <dbReference type="EC" id="3.2.1.28"/>
    </reaction>
</comment>
<dbReference type="GO" id="GO:0005993">
    <property type="term" value="P:trehalose catabolic process"/>
    <property type="evidence" value="ECO:0007669"/>
    <property type="project" value="UniProtKB-ARBA"/>
</dbReference>
<evidence type="ECO:0000256" key="4">
    <source>
        <dbReference type="ARBA" id="ARBA00019905"/>
    </source>
</evidence>
<keyword evidence="5" id="KW-0378">Hydrolase</keyword>
<evidence type="ECO:0000256" key="10">
    <source>
        <dbReference type="ARBA" id="ARBA00053030"/>
    </source>
</evidence>
<evidence type="ECO:0000256" key="7">
    <source>
        <dbReference type="ARBA" id="ARBA00023295"/>
    </source>
</evidence>
<dbReference type="Proteomes" id="UP000198923">
    <property type="component" value="Unassembled WGS sequence"/>
</dbReference>
<dbReference type="Pfam" id="PF00723">
    <property type="entry name" value="Glyco_hydro_15"/>
    <property type="match status" value="1"/>
</dbReference>
<dbReference type="EC" id="3.2.1.28" evidence="3"/>
<evidence type="ECO:0000313" key="14">
    <source>
        <dbReference type="EMBL" id="SDH88060.1"/>
    </source>
</evidence>
<comment type="similarity">
    <text evidence="2">Belongs to the glycosyl hydrolase 15 family.</text>
</comment>
<evidence type="ECO:0000313" key="15">
    <source>
        <dbReference type="Proteomes" id="UP000198923"/>
    </source>
</evidence>
<feature type="domain" description="Trehalase-like N-terminal" evidence="13">
    <location>
        <begin position="2"/>
        <end position="149"/>
    </location>
</feature>
<organism evidence="14 15">
    <name type="scientific">Sinosporangium album</name>
    <dbReference type="NCBI Taxonomy" id="504805"/>
    <lineage>
        <taxon>Bacteria</taxon>
        <taxon>Bacillati</taxon>
        <taxon>Actinomycetota</taxon>
        <taxon>Actinomycetes</taxon>
        <taxon>Streptosporangiales</taxon>
        <taxon>Streptosporangiaceae</taxon>
        <taxon>Sinosporangium</taxon>
    </lineage>
</organism>
<dbReference type="GO" id="GO:0004555">
    <property type="term" value="F:alpha,alpha-trehalase activity"/>
    <property type="evidence" value="ECO:0007669"/>
    <property type="project" value="UniProtKB-EC"/>
</dbReference>
<dbReference type="InterPro" id="IPR011613">
    <property type="entry name" value="GH15-like"/>
</dbReference>
<dbReference type="AlphaFoldDB" id="A0A1G8G190"/>
<feature type="domain" description="GH15-like" evidence="12">
    <location>
        <begin position="214"/>
        <end position="580"/>
    </location>
</feature>
<dbReference type="Pfam" id="PF19291">
    <property type="entry name" value="TREH_N"/>
    <property type="match status" value="1"/>
</dbReference>
<evidence type="ECO:0000256" key="8">
    <source>
        <dbReference type="ARBA" id="ARBA00030473"/>
    </source>
</evidence>
<keyword evidence="6" id="KW-0119">Carbohydrate metabolism</keyword>
<evidence type="ECO:0000256" key="2">
    <source>
        <dbReference type="ARBA" id="ARBA00006188"/>
    </source>
</evidence>
<dbReference type="Gene3D" id="1.50.10.10">
    <property type="match status" value="1"/>
</dbReference>
<evidence type="ECO:0000259" key="13">
    <source>
        <dbReference type="Pfam" id="PF19291"/>
    </source>
</evidence>
<protein>
    <recommendedName>
        <fullName evidence="4">Trehalase</fullName>
        <ecNumber evidence="3">3.2.1.28</ecNumber>
    </recommendedName>
    <alternativeName>
        <fullName evidence="8">Alpha,alpha-trehalase</fullName>
    </alternativeName>
    <alternativeName>
        <fullName evidence="9">Alpha,alpha-trehalose glucohydrolase</fullName>
    </alternativeName>
</protein>
<evidence type="ECO:0000256" key="5">
    <source>
        <dbReference type="ARBA" id="ARBA00022801"/>
    </source>
</evidence>
<comment type="cofactor">
    <cofactor evidence="10">
        <name>phosphate</name>
        <dbReference type="ChEBI" id="CHEBI:43474"/>
    </cofactor>
</comment>
<gene>
    <name evidence="14" type="ORF">SAMN05421505_12537</name>
</gene>